<organism evidence="2 3">
    <name type="scientific">Carex littledalei</name>
    <dbReference type="NCBI Taxonomy" id="544730"/>
    <lineage>
        <taxon>Eukaryota</taxon>
        <taxon>Viridiplantae</taxon>
        <taxon>Streptophyta</taxon>
        <taxon>Embryophyta</taxon>
        <taxon>Tracheophyta</taxon>
        <taxon>Spermatophyta</taxon>
        <taxon>Magnoliopsida</taxon>
        <taxon>Liliopsida</taxon>
        <taxon>Poales</taxon>
        <taxon>Cyperaceae</taxon>
        <taxon>Cyperoideae</taxon>
        <taxon>Cariceae</taxon>
        <taxon>Carex</taxon>
        <taxon>Carex subgen. Euthyceras</taxon>
    </lineage>
</organism>
<dbReference type="Proteomes" id="UP000623129">
    <property type="component" value="Unassembled WGS sequence"/>
</dbReference>
<keyword evidence="1" id="KW-1133">Transmembrane helix</keyword>
<dbReference type="OrthoDB" id="1914633at2759"/>
<dbReference type="PANTHER" id="PTHR33264">
    <property type="entry name" value="EXPRESSED PROTEIN"/>
    <property type="match status" value="1"/>
</dbReference>
<keyword evidence="1" id="KW-0812">Transmembrane</keyword>
<name>A0A833R3U0_9POAL</name>
<dbReference type="AlphaFoldDB" id="A0A833R3U0"/>
<keyword evidence="3" id="KW-1185">Reference proteome</keyword>
<evidence type="ECO:0000313" key="2">
    <source>
        <dbReference type="EMBL" id="KAF3332762.1"/>
    </source>
</evidence>
<reference evidence="2" key="1">
    <citation type="submission" date="2020-01" db="EMBL/GenBank/DDBJ databases">
        <title>Genome sequence of Kobresia littledalei, the first chromosome-level genome in the family Cyperaceae.</title>
        <authorList>
            <person name="Qu G."/>
        </authorList>
    </citation>
    <scope>NUCLEOTIDE SEQUENCE</scope>
    <source>
        <strain evidence="2">C.B.Clarke</strain>
        <tissue evidence="2">Leaf</tissue>
    </source>
</reference>
<feature type="transmembrane region" description="Helical" evidence="1">
    <location>
        <begin position="15"/>
        <end position="37"/>
    </location>
</feature>
<dbReference type="EMBL" id="SWLB01000011">
    <property type="protein sequence ID" value="KAF3332762.1"/>
    <property type="molecule type" value="Genomic_DNA"/>
</dbReference>
<proteinExistence type="predicted"/>
<protein>
    <submittedName>
        <fullName evidence="2">Uncharacterized protein</fullName>
    </submittedName>
</protein>
<comment type="caution">
    <text evidence="2">The sequence shown here is derived from an EMBL/GenBank/DDBJ whole genome shotgun (WGS) entry which is preliminary data.</text>
</comment>
<dbReference type="PANTHER" id="PTHR33264:SF27">
    <property type="entry name" value="TRANSMEMBRANE PROTEIN"/>
    <property type="match status" value="1"/>
</dbReference>
<sequence length="169" mass="19623">MTQIAKQGGLLTVDCVVICCCCPCMVLQVTIFLFIRLPHKLAVKSKRIILKKLHKRLRKRKDGDNNDNVDVVKRDDNKCFWMEFDDPPERSEPLQSELRELPAIRKSGRVLFLGSEEGNDEMNAWIAEDMKFVFGERNACLGDEEAWREMSERGVFWFGSFWANGDYLE</sequence>
<keyword evidence="1" id="KW-0472">Membrane</keyword>
<evidence type="ECO:0000313" key="3">
    <source>
        <dbReference type="Proteomes" id="UP000623129"/>
    </source>
</evidence>
<gene>
    <name evidence="2" type="ORF">FCM35_KLT02339</name>
</gene>
<evidence type="ECO:0000256" key="1">
    <source>
        <dbReference type="SAM" id="Phobius"/>
    </source>
</evidence>
<accession>A0A833R3U0</accession>